<reference evidence="1" key="2">
    <citation type="submission" date="2015-03" db="EMBL/GenBank/DDBJ databases">
        <authorList>
            <person name="Chow C.-E.T."/>
            <person name="Winget D.M."/>
            <person name="White R.A.III."/>
            <person name="Hallam S.J."/>
            <person name="Suttle C.A."/>
        </authorList>
    </citation>
    <scope>NUCLEOTIDE SEQUENCE</scope>
    <source>
        <strain evidence="1">Oxic1_11</strain>
    </source>
</reference>
<protein>
    <submittedName>
        <fullName evidence="1">Putative major capsid protein</fullName>
    </submittedName>
</protein>
<proteinExistence type="predicted"/>
<sequence>MSALSSILAFTSLPIPKVIPSCAKAMTVLSFPVFASLVDVVNLNPRNVSTSPLTSAFTVLKSELVTSVVPRRLVICSGPHIMCLGIEGSTLAESRSCLAVLNLVIFKPVPVPTLAAIAV</sequence>
<dbReference type="EMBL" id="KR029606">
    <property type="protein sequence ID" value="AKH48598.1"/>
    <property type="molecule type" value="Genomic_DNA"/>
</dbReference>
<evidence type="ECO:0000313" key="1">
    <source>
        <dbReference type="EMBL" id="AKH48598.1"/>
    </source>
</evidence>
<name>A0A0F7LAN0_9VIRU</name>
<reference evidence="1" key="1">
    <citation type="journal article" date="2015" name="Front. Microbiol.">
        <title>Combining genomic sequencing methods to explore viral diversity and reveal potential virus-host interactions.</title>
        <authorList>
            <person name="Chow C.E."/>
            <person name="Winget D.M."/>
            <person name="White R.A.III."/>
            <person name="Hallam S.J."/>
            <person name="Suttle C.A."/>
        </authorList>
    </citation>
    <scope>NUCLEOTIDE SEQUENCE</scope>
    <source>
        <strain evidence="1">Oxic1_11</strain>
    </source>
</reference>
<accession>A0A0F7LAN0</accession>
<organism evidence="1">
    <name type="scientific">uncultured marine virus</name>
    <dbReference type="NCBI Taxonomy" id="186617"/>
    <lineage>
        <taxon>Viruses</taxon>
        <taxon>environmental samples</taxon>
    </lineage>
</organism>